<dbReference type="KEGG" id="ccos:Pan44_29360"/>
<evidence type="ECO:0000313" key="1">
    <source>
        <dbReference type="EMBL" id="QDT54897.1"/>
    </source>
</evidence>
<reference evidence="1 2" key="1">
    <citation type="submission" date="2019-02" db="EMBL/GenBank/DDBJ databases">
        <title>Deep-cultivation of Planctomycetes and their phenomic and genomic characterization uncovers novel biology.</title>
        <authorList>
            <person name="Wiegand S."/>
            <person name="Jogler M."/>
            <person name="Boedeker C."/>
            <person name="Pinto D."/>
            <person name="Vollmers J."/>
            <person name="Rivas-Marin E."/>
            <person name="Kohn T."/>
            <person name="Peeters S.H."/>
            <person name="Heuer A."/>
            <person name="Rast P."/>
            <person name="Oberbeckmann S."/>
            <person name="Bunk B."/>
            <person name="Jeske O."/>
            <person name="Meyerdierks A."/>
            <person name="Storesund J.E."/>
            <person name="Kallscheuer N."/>
            <person name="Luecker S."/>
            <person name="Lage O.M."/>
            <person name="Pohl T."/>
            <person name="Merkel B.J."/>
            <person name="Hornburger P."/>
            <person name="Mueller R.-W."/>
            <person name="Bruemmer F."/>
            <person name="Labrenz M."/>
            <person name="Spormann A.M."/>
            <person name="Op den Camp H."/>
            <person name="Overmann J."/>
            <person name="Amann R."/>
            <person name="Jetten M.S.M."/>
            <person name="Mascher T."/>
            <person name="Medema M.H."/>
            <person name="Devos D.P."/>
            <person name="Kaster A.-K."/>
            <person name="Ovreas L."/>
            <person name="Rohde M."/>
            <person name="Galperin M.Y."/>
            <person name="Jogler C."/>
        </authorList>
    </citation>
    <scope>NUCLEOTIDE SEQUENCE [LARGE SCALE GENOMIC DNA]</scope>
    <source>
        <strain evidence="1 2">Pan44</strain>
    </source>
</reference>
<keyword evidence="2" id="KW-1185">Reference proteome</keyword>
<accession>A0A517SFK7</accession>
<dbReference type="EMBL" id="CP036271">
    <property type="protein sequence ID" value="QDT54897.1"/>
    <property type="molecule type" value="Genomic_DNA"/>
</dbReference>
<evidence type="ECO:0000313" key="2">
    <source>
        <dbReference type="Proteomes" id="UP000315700"/>
    </source>
</evidence>
<dbReference type="OrthoDB" id="288935at2"/>
<dbReference type="RefSeq" id="WP_145030716.1">
    <property type="nucleotide sequence ID" value="NZ_CP036271.1"/>
</dbReference>
<dbReference type="Proteomes" id="UP000315700">
    <property type="component" value="Chromosome"/>
</dbReference>
<proteinExistence type="predicted"/>
<organism evidence="1 2">
    <name type="scientific">Caulifigura coniformis</name>
    <dbReference type="NCBI Taxonomy" id="2527983"/>
    <lineage>
        <taxon>Bacteria</taxon>
        <taxon>Pseudomonadati</taxon>
        <taxon>Planctomycetota</taxon>
        <taxon>Planctomycetia</taxon>
        <taxon>Planctomycetales</taxon>
        <taxon>Planctomycetaceae</taxon>
        <taxon>Caulifigura</taxon>
    </lineage>
</organism>
<sequence length="253" mass="28005">MTPASAQNFMLNWIPPAHRWMTAAVLTPALMLGSFGIADDHPANPFQNSGGAIIRVAAQAEAPAVVAPPPLVAPPDPNQTLVDSAKPNPRKLRPISEINPSFDYDPTAKYPCEHLCPRDPALCPSDTQDECPLEEDREFLTSADRAFPDLNYMWCASNLYHNPLYFEDVQAERYGQVKCNDFVQPFYSVGKFGVQLIGLPYQMALDNPHDRRYALGYYRPGDCAPRLHYRVPLNARAAAASVPTYAGAVFLLQ</sequence>
<name>A0A517SFK7_9PLAN</name>
<dbReference type="AlphaFoldDB" id="A0A517SFK7"/>
<dbReference type="InParanoid" id="A0A517SFK7"/>
<protein>
    <submittedName>
        <fullName evidence="1">Uncharacterized protein</fullName>
    </submittedName>
</protein>
<gene>
    <name evidence="1" type="ORF">Pan44_29360</name>
</gene>